<dbReference type="Proteomes" id="UP001163739">
    <property type="component" value="Chromosome"/>
</dbReference>
<keyword evidence="1" id="KW-0812">Transmembrane</keyword>
<name>A0ABY6N123_9ALTE</name>
<evidence type="ECO:0000256" key="1">
    <source>
        <dbReference type="SAM" id="Phobius"/>
    </source>
</evidence>
<dbReference type="RefSeq" id="WP_265047268.1">
    <property type="nucleotide sequence ID" value="NZ_CP100390.1"/>
</dbReference>
<dbReference type="Pfam" id="PF07963">
    <property type="entry name" value="N_methyl"/>
    <property type="match status" value="1"/>
</dbReference>
<keyword evidence="1" id="KW-1133">Transmembrane helix</keyword>
<evidence type="ECO:0000313" key="3">
    <source>
        <dbReference type="Proteomes" id="UP001163739"/>
    </source>
</evidence>
<reference evidence="2" key="1">
    <citation type="submission" date="2022-06" db="EMBL/GenBank/DDBJ databases">
        <title>Alkalimarinus sp. nov., isolated from gut of a Alitta virens.</title>
        <authorList>
            <person name="Yang A.I."/>
            <person name="Shin N.-R."/>
        </authorList>
    </citation>
    <scope>NUCLEOTIDE SEQUENCE</scope>
    <source>
        <strain evidence="2">A2M4</strain>
    </source>
</reference>
<evidence type="ECO:0000313" key="2">
    <source>
        <dbReference type="EMBL" id="UZE95778.1"/>
    </source>
</evidence>
<feature type="transmembrane region" description="Helical" evidence="1">
    <location>
        <begin position="12"/>
        <end position="33"/>
    </location>
</feature>
<sequence length="167" mass="17620">MNSFRVQSGMTLVEMVISIVLISIAVTAVLSAFSTTMGRSSDSLWKNKSLKLAQLYLDEILSKKYDSSTPLGGVPASTTITCPIPAGGGGNRALYDNVDDYNGINDSPPKLVSGALANYTGYSVQVSVACAGNEVGIADNSKAKRITVSITPPNQSPMPFSVYRGNY</sequence>
<protein>
    <submittedName>
        <fullName evidence="2">Type II secretion system GspH family protein</fullName>
    </submittedName>
</protein>
<keyword evidence="3" id="KW-1185">Reference proteome</keyword>
<proteinExistence type="predicted"/>
<dbReference type="PROSITE" id="PS00409">
    <property type="entry name" value="PROKAR_NTER_METHYL"/>
    <property type="match status" value="1"/>
</dbReference>
<organism evidence="2 3">
    <name type="scientific">Alkalimarinus alittae</name>
    <dbReference type="NCBI Taxonomy" id="2961619"/>
    <lineage>
        <taxon>Bacteria</taxon>
        <taxon>Pseudomonadati</taxon>
        <taxon>Pseudomonadota</taxon>
        <taxon>Gammaproteobacteria</taxon>
        <taxon>Alteromonadales</taxon>
        <taxon>Alteromonadaceae</taxon>
        <taxon>Alkalimarinus</taxon>
    </lineage>
</organism>
<dbReference type="EMBL" id="CP100390">
    <property type="protein sequence ID" value="UZE95778.1"/>
    <property type="molecule type" value="Genomic_DNA"/>
</dbReference>
<accession>A0ABY6N123</accession>
<dbReference type="NCBIfam" id="TIGR02532">
    <property type="entry name" value="IV_pilin_GFxxxE"/>
    <property type="match status" value="1"/>
</dbReference>
<keyword evidence="1" id="KW-0472">Membrane</keyword>
<gene>
    <name evidence="2" type="ORF">NKI27_17235</name>
</gene>
<dbReference type="InterPro" id="IPR012902">
    <property type="entry name" value="N_methyl_site"/>
</dbReference>